<dbReference type="PANTHER" id="PTHR33692:SF1">
    <property type="entry name" value="RIBOSOME MATURATION FACTOR RIMM"/>
    <property type="match status" value="1"/>
</dbReference>
<comment type="subcellular location">
    <subcellularLocation>
        <location evidence="5">Cytoplasm</location>
    </subcellularLocation>
</comment>
<evidence type="ECO:0000259" key="7">
    <source>
        <dbReference type="Pfam" id="PF24986"/>
    </source>
</evidence>
<dbReference type="InterPro" id="IPR011961">
    <property type="entry name" value="RimM"/>
</dbReference>
<protein>
    <recommendedName>
        <fullName evidence="5">Ribosome maturation factor RimM</fullName>
    </recommendedName>
</protein>
<evidence type="ECO:0000313" key="8">
    <source>
        <dbReference type="EMBL" id="NDY83572.1"/>
    </source>
</evidence>
<dbReference type="InterPro" id="IPR002676">
    <property type="entry name" value="RimM_N"/>
</dbReference>
<evidence type="ECO:0000256" key="4">
    <source>
        <dbReference type="ARBA" id="ARBA00023186"/>
    </source>
</evidence>
<evidence type="ECO:0000259" key="6">
    <source>
        <dbReference type="Pfam" id="PF01782"/>
    </source>
</evidence>
<reference evidence="8" key="1">
    <citation type="submission" date="2020-02" db="EMBL/GenBank/DDBJ databases">
        <authorList>
            <person name="Chen W.-M."/>
        </authorList>
    </citation>
    <scope>NUCLEOTIDE SEQUENCE</scope>
    <source>
        <strain evidence="8">NBD-18</strain>
    </source>
</reference>
<comment type="function">
    <text evidence="5">An accessory protein needed during the final step in the assembly of 30S ribosomal subunit, possibly for assembly of the head region. Essential for efficient processing of 16S rRNA. May be needed both before and after RbfA during the maturation of 16S rRNA. It has affinity for free ribosomal 30S subunits but not for 70S ribosomes.</text>
</comment>
<dbReference type="GO" id="GO:0005737">
    <property type="term" value="C:cytoplasm"/>
    <property type="evidence" value="ECO:0007669"/>
    <property type="project" value="UniProtKB-SubCell"/>
</dbReference>
<dbReference type="SUPFAM" id="SSF50447">
    <property type="entry name" value="Translation proteins"/>
    <property type="match status" value="1"/>
</dbReference>
<keyword evidence="3 5" id="KW-0698">rRNA processing</keyword>
<feature type="domain" description="Ribosome maturation factor RimM PRC barrel" evidence="7">
    <location>
        <begin position="121"/>
        <end position="219"/>
    </location>
</feature>
<comment type="domain">
    <text evidence="5">The PRC barrel domain binds ribosomal protein uS19.</text>
</comment>
<evidence type="ECO:0000256" key="2">
    <source>
        <dbReference type="ARBA" id="ARBA00022517"/>
    </source>
</evidence>
<comment type="subunit">
    <text evidence="5">Binds ribosomal protein uS19.</text>
</comment>
<keyword evidence="1 5" id="KW-0963">Cytoplasm</keyword>
<dbReference type="GO" id="GO:0005840">
    <property type="term" value="C:ribosome"/>
    <property type="evidence" value="ECO:0007669"/>
    <property type="project" value="InterPro"/>
</dbReference>
<proteinExistence type="inferred from homology"/>
<accession>A0A6B2QZX3</accession>
<keyword evidence="4 5" id="KW-0143">Chaperone</keyword>
<keyword evidence="2 5" id="KW-0690">Ribosome biogenesis</keyword>
<dbReference type="Gene3D" id="2.40.30.60">
    <property type="entry name" value="RimM"/>
    <property type="match status" value="1"/>
</dbReference>
<dbReference type="InterPro" id="IPR036976">
    <property type="entry name" value="RimM_N_sf"/>
</dbReference>
<dbReference type="Pfam" id="PF24986">
    <property type="entry name" value="PRC_RimM"/>
    <property type="match status" value="1"/>
</dbReference>
<comment type="similarity">
    <text evidence="5">Belongs to the RimM family.</text>
</comment>
<dbReference type="GO" id="GO:0006364">
    <property type="term" value="P:rRNA processing"/>
    <property type="evidence" value="ECO:0007669"/>
    <property type="project" value="UniProtKB-UniRule"/>
</dbReference>
<evidence type="ECO:0000256" key="3">
    <source>
        <dbReference type="ARBA" id="ARBA00022552"/>
    </source>
</evidence>
<dbReference type="HAMAP" id="MF_00014">
    <property type="entry name" value="Ribosome_mat_RimM"/>
    <property type="match status" value="1"/>
</dbReference>
<dbReference type="AlphaFoldDB" id="A0A6B2QZX3"/>
<gene>
    <name evidence="5 8" type="primary">rimM</name>
    <name evidence="8" type="ORF">G3I67_10045</name>
</gene>
<dbReference type="RefSeq" id="WP_163654903.1">
    <property type="nucleotide sequence ID" value="NZ_JAAGRN010000006.1"/>
</dbReference>
<dbReference type="InterPro" id="IPR009000">
    <property type="entry name" value="Transl_B-barrel_sf"/>
</dbReference>
<name>A0A6B2QZX3_9BURK</name>
<dbReference type="Gene3D" id="2.30.30.240">
    <property type="entry name" value="PRC-barrel domain"/>
    <property type="match status" value="1"/>
</dbReference>
<organism evidence="8">
    <name type="scientific">Sheuella amnicola</name>
    <dbReference type="NCBI Taxonomy" id="2707330"/>
    <lineage>
        <taxon>Bacteria</taxon>
        <taxon>Pseudomonadati</taxon>
        <taxon>Pseudomonadota</taxon>
        <taxon>Betaproteobacteria</taxon>
        <taxon>Burkholderiales</taxon>
        <taxon>Alcaligenaceae</taxon>
        <taxon>Sheuella</taxon>
    </lineage>
</organism>
<sequence length="220" mass="23558">MADAGANKAPDDLVELGRVVSAYGVKGWIKVQPHSAQAEVLRAAPVWWLCSSAPPPSIGKSSGRASTIHAYPVKQVRPQGATVVACLSGVDDRDIAEAMRGFTVHVSRKDFPAAKSDEFYWIDLVGCMVFGPGMISDDVADSPSDSSLILYGQVSEVVDNGAHALLRVNLLKQPDQDAAATEVLDAKGRPVDILIPFVSAHVPNVDIAARRIETNWPLDY</sequence>
<comment type="caution">
    <text evidence="8">The sequence shown here is derived from an EMBL/GenBank/DDBJ whole genome shotgun (WGS) entry which is preliminary data.</text>
</comment>
<dbReference type="PANTHER" id="PTHR33692">
    <property type="entry name" value="RIBOSOME MATURATION FACTOR RIMM"/>
    <property type="match status" value="1"/>
</dbReference>
<evidence type="ECO:0000256" key="5">
    <source>
        <dbReference type="HAMAP-Rule" id="MF_00014"/>
    </source>
</evidence>
<dbReference type="InterPro" id="IPR056792">
    <property type="entry name" value="PRC_RimM"/>
</dbReference>
<dbReference type="NCBIfam" id="TIGR02273">
    <property type="entry name" value="16S_RimM"/>
    <property type="match status" value="1"/>
</dbReference>
<dbReference type="GO" id="GO:0042274">
    <property type="term" value="P:ribosomal small subunit biogenesis"/>
    <property type="evidence" value="ECO:0007669"/>
    <property type="project" value="UniProtKB-UniRule"/>
</dbReference>
<evidence type="ECO:0000256" key="1">
    <source>
        <dbReference type="ARBA" id="ARBA00022490"/>
    </source>
</evidence>
<dbReference type="Pfam" id="PF01782">
    <property type="entry name" value="RimM"/>
    <property type="match status" value="1"/>
</dbReference>
<dbReference type="EMBL" id="JAAGRN010000006">
    <property type="protein sequence ID" value="NDY83572.1"/>
    <property type="molecule type" value="Genomic_DNA"/>
</dbReference>
<dbReference type="InterPro" id="IPR011033">
    <property type="entry name" value="PRC_barrel-like_sf"/>
</dbReference>
<dbReference type="GO" id="GO:0043022">
    <property type="term" value="F:ribosome binding"/>
    <property type="evidence" value="ECO:0007669"/>
    <property type="project" value="InterPro"/>
</dbReference>
<dbReference type="SUPFAM" id="SSF50346">
    <property type="entry name" value="PRC-barrel domain"/>
    <property type="match status" value="1"/>
</dbReference>
<feature type="domain" description="RimM N-terminal" evidence="6">
    <location>
        <begin position="16"/>
        <end position="109"/>
    </location>
</feature>